<evidence type="ECO:0000256" key="1">
    <source>
        <dbReference type="SAM" id="MobiDB-lite"/>
    </source>
</evidence>
<dbReference type="InterPro" id="IPR007685">
    <property type="entry name" value="RelA_SpoT"/>
</dbReference>
<accession>A0A8J5XBA2</accession>
<dbReference type="Proteomes" id="UP000751190">
    <property type="component" value="Unassembled WGS sequence"/>
</dbReference>
<dbReference type="Pfam" id="PF04607">
    <property type="entry name" value="RelA_SpoT"/>
    <property type="match status" value="1"/>
</dbReference>
<dbReference type="EMBL" id="JAGTXO010000056">
    <property type="protein sequence ID" value="KAG8458179.1"/>
    <property type="molecule type" value="Genomic_DNA"/>
</dbReference>
<evidence type="ECO:0000313" key="4">
    <source>
        <dbReference type="EMBL" id="KAG8458179.1"/>
    </source>
</evidence>
<dbReference type="AlphaFoldDB" id="A0A8J5XBA2"/>
<dbReference type="InterPro" id="IPR043519">
    <property type="entry name" value="NT_sf"/>
</dbReference>
<organism evidence="4 5">
    <name type="scientific">Diacronema lutheri</name>
    <name type="common">Unicellular marine alga</name>
    <name type="synonym">Monochrysis lutheri</name>
    <dbReference type="NCBI Taxonomy" id="2081491"/>
    <lineage>
        <taxon>Eukaryota</taxon>
        <taxon>Haptista</taxon>
        <taxon>Haptophyta</taxon>
        <taxon>Pavlovophyceae</taxon>
        <taxon>Pavlovales</taxon>
        <taxon>Pavlovaceae</taxon>
        <taxon>Diacronema</taxon>
    </lineage>
</organism>
<keyword evidence="5" id="KW-1185">Reference proteome</keyword>
<gene>
    <name evidence="4" type="ORF">KFE25_011710</name>
</gene>
<protein>
    <recommendedName>
        <fullName evidence="3">RelA/SpoT domain-containing protein</fullName>
    </recommendedName>
</protein>
<dbReference type="SUPFAM" id="SSF81301">
    <property type="entry name" value="Nucleotidyltransferase"/>
    <property type="match status" value="1"/>
</dbReference>
<keyword evidence="2" id="KW-0472">Membrane</keyword>
<dbReference type="SMART" id="SM00954">
    <property type="entry name" value="RelA_SpoT"/>
    <property type="match status" value="1"/>
</dbReference>
<dbReference type="PANTHER" id="PTHR21262:SF12">
    <property type="entry name" value="GTP DIPHOSPHOKINASE CRSH, CHLOROPLASTIC-RELATED"/>
    <property type="match status" value="1"/>
</dbReference>
<dbReference type="OrthoDB" id="5540at2759"/>
<keyword evidence="2" id="KW-1133">Transmembrane helix</keyword>
<evidence type="ECO:0000259" key="3">
    <source>
        <dbReference type="SMART" id="SM00954"/>
    </source>
</evidence>
<feature type="domain" description="RelA/SpoT" evidence="3">
    <location>
        <begin position="363"/>
        <end position="470"/>
    </location>
</feature>
<dbReference type="PANTHER" id="PTHR21262">
    <property type="entry name" value="GUANOSINE-3',5'-BIS DIPHOSPHATE 3'-PYROPHOSPHOHYDROLASE"/>
    <property type="match status" value="1"/>
</dbReference>
<comment type="caution">
    <text evidence="4">The sequence shown here is derived from an EMBL/GenBank/DDBJ whole genome shotgun (WGS) entry which is preliminary data.</text>
</comment>
<proteinExistence type="predicted"/>
<name>A0A8J5XBA2_DIALT</name>
<reference evidence="4" key="1">
    <citation type="submission" date="2021-05" db="EMBL/GenBank/DDBJ databases">
        <title>The genome of the haptophyte Pavlova lutheri (Diacronema luteri, Pavlovales) - a model for lipid biosynthesis in eukaryotic algae.</title>
        <authorList>
            <person name="Hulatt C.J."/>
            <person name="Posewitz M.C."/>
        </authorList>
    </citation>
    <scope>NUCLEOTIDE SEQUENCE</scope>
    <source>
        <strain evidence="4">NIVA-4/92</strain>
    </source>
</reference>
<evidence type="ECO:0000313" key="5">
    <source>
        <dbReference type="Proteomes" id="UP000751190"/>
    </source>
</evidence>
<dbReference type="GO" id="GO:0015969">
    <property type="term" value="P:guanosine tetraphosphate metabolic process"/>
    <property type="evidence" value="ECO:0007669"/>
    <property type="project" value="InterPro"/>
</dbReference>
<feature type="transmembrane region" description="Helical" evidence="2">
    <location>
        <begin position="125"/>
        <end position="148"/>
    </location>
</feature>
<keyword evidence="2" id="KW-0812">Transmembrane</keyword>
<sequence length="532" mass="55886">MESAASVPDLHAYIHGPGLRRVQSECSHLPSARAPLLRIHTERLALEPDAPGDGDECAARSRTSPEQPSPLRAALLRLAPVSLHAEIHDRPAEPKTPISPRRELSLVFERRCSDHRARLTVTADLRLIVALVWLALLTTAAAMSATAISHARPALAPASAFGHAHAVVARRRLVPEEPMGGVHAASLALPAARAVAHARRSLLVLHELQSELVGRLAPATCARRAVHAASRSAAPLAAARARARSTPLPAAAAAAACAPVPATVPPVSWAGGRSRAQRLALSRHARRLAFTLEPVARALGCTPLICAISEASCALLLPDAFQCVRAWHRDNLSVSAQAIAEAQAQLGAALAARLPAGAFTVAARAKSRASVFDKAVLRGKAVGDLLAARIVIDDAQDCAAVGTIVALLWGEEVHRRKDYVAHPKANGYQSLHMTVRLPCGRPLEVQIRTRSMHAAAERGSACWTAYKAGGVRRAGAGSGSWARALEGVRCLQAQQPERLRETLARALGASASAGPATAALSLPLDSVSFTLA</sequence>
<feature type="region of interest" description="Disordered" evidence="1">
    <location>
        <begin position="47"/>
        <end position="69"/>
    </location>
</feature>
<dbReference type="Gene3D" id="3.30.460.10">
    <property type="entry name" value="Beta Polymerase, domain 2"/>
    <property type="match status" value="1"/>
</dbReference>
<evidence type="ECO:0000256" key="2">
    <source>
        <dbReference type="SAM" id="Phobius"/>
    </source>
</evidence>
<dbReference type="CDD" id="cd05399">
    <property type="entry name" value="NT_Rel-Spo_like"/>
    <property type="match status" value="1"/>
</dbReference>